<gene>
    <name evidence="1" type="ORF">KCV03_g10254</name>
</gene>
<dbReference type="EMBL" id="JAHFYH010000213">
    <property type="protein sequence ID" value="KAH0209809.1"/>
    <property type="molecule type" value="Genomic_DNA"/>
</dbReference>
<proteinExistence type="predicted"/>
<name>A0A9P8G799_AURME</name>
<sequence>MHLSNLVKEDSMGRVSTELRRTIYFVRLLYLGALMLLNRRIAIQSSCIDPNAKISTCSDVSVSKLADDSTMAAEQSARILGLLLDEEGIFERCWIFIVDHVARKSEKTLRPCHATLRAAHDKPSSRFVPELKKMEAELYHLVLLPFDRIRENDFACNQADDTGIALHSRTYYEDFEKSTLDRQQMSAYNTRRPDSLAVDTIVKNLQPAYALEGFSTCGWY</sequence>
<evidence type="ECO:0000313" key="2">
    <source>
        <dbReference type="Proteomes" id="UP000767238"/>
    </source>
</evidence>
<reference evidence="1" key="2">
    <citation type="submission" date="2021-08" db="EMBL/GenBank/DDBJ databases">
        <authorList>
            <person name="Gostincar C."/>
            <person name="Sun X."/>
            <person name="Song Z."/>
            <person name="Gunde-Cimerman N."/>
        </authorList>
    </citation>
    <scope>NUCLEOTIDE SEQUENCE</scope>
    <source>
        <strain evidence="1">EXF-8016</strain>
    </source>
</reference>
<protein>
    <submittedName>
        <fullName evidence="1">Uncharacterized protein</fullName>
    </submittedName>
</protein>
<feature type="non-terminal residue" evidence="1">
    <location>
        <position position="220"/>
    </location>
</feature>
<organism evidence="1 2">
    <name type="scientific">Aureobasidium melanogenum</name>
    <name type="common">Aureobasidium pullulans var. melanogenum</name>
    <dbReference type="NCBI Taxonomy" id="46634"/>
    <lineage>
        <taxon>Eukaryota</taxon>
        <taxon>Fungi</taxon>
        <taxon>Dikarya</taxon>
        <taxon>Ascomycota</taxon>
        <taxon>Pezizomycotina</taxon>
        <taxon>Dothideomycetes</taxon>
        <taxon>Dothideomycetidae</taxon>
        <taxon>Dothideales</taxon>
        <taxon>Saccotheciaceae</taxon>
        <taxon>Aureobasidium</taxon>
    </lineage>
</organism>
<dbReference type="Proteomes" id="UP000767238">
    <property type="component" value="Unassembled WGS sequence"/>
</dbReference>
<reference evidence="1" key="1">
    <citation type="journal article" date="2021" name="J Fungi (Basel)">
        <title>Virulence traits and population genomics of the black yeast Aureobasidium melanogenum.</title>
        <authorList>
            <person name="Cernosa A."/>
            <person name="Sun X."/>
            <person name="Gostincar C."/>
            <person name="Fang C."/>
            <person name="Gunde-Cimerman N."/>
            <person name="Song Z."/>
        </authorList>
    </citation>
    <scope>NUCLEOTIDE SEQUENCE</scope>
    <source>
        <strain evidence="1">EXF-8016</strain>
    </source>
</reference>
<dbReference type="AlphaFoldDB" id="A0A9P8G799"/>
<comment type="caution">
    <text evidence="1">The sequence shown here is derived from an EMBL/GenBank/DDBJ whole genome shotgun (WGS) entry which is preliminary data.</text>
</comment>
<accession>A0A9P8G799</accession>
<evidence type="ECO:0000313" key="1">
    <source>
        <dbReference type="EMBL" id="KAH0209809.1"/>
    </source>
</evidence>